<evidence type="ECO:0008006" key="3">
    <source>
        <dbReference type="Google" id="ProtNLM"/>
    </source>
</evidence>
<dbReference type="eggNOG" id="COG4679">
    <property type="taxonomic scope" value="Bacteria"/>
</dbReference>
<dbReference type="EMBL" id="CP001629">
    <property type="protein sequence ID" value="ACU88674.1"/>
    <property type="molecule type" value="Genomic_DNA"/>
</dbReference>
<gene>
    <name evidence="1" type="ordered locus">Dbac_0550</name>
</gene>
<sequence length="102" mass="11701">MYEHKSPDDLRNFPEEARRVAGFELRAIQNGVEPRDWKVMPTIGSGVKEIRIHVLGEWRVIYVAKLSDAVYVLHSFQKKGAKTNKNDIELARTRLQQIGGNL</sequence>
<dbReference type="AlphaFoldDB" id="C7LWI2"/>
<dbReference type="InterPro" id="IPR009241">
    <property type="entry name" value="HigB-like"/>
</dbReference>
<evidence type="ECO:0000313" key="2">
    <source>
        <dbReference type="Proteomes" id="UP000002216"/>
    </source>
</evidence>
<dbReference type="OrthoDB" id="9797093at2"/>
<organism evidence="1 2">
    <name type="scientific">Desulfomicrobium baculatum (strain DSM 4028 / VKM B-1378 / X)</name>
    <name type="common">Desulfovibrio baculatus</name>
    <dbReference type="NCBI Taxonomy" id="525897"/>
    <lineage>
        <taxon>Bacteria</taxon>
        <taxon>Pseudomonadati</taxon>
        <taxon>Thermodesulfobacteriota</taxon>
        <taxon>Desulfovibrionia</taxon>
        <taxon>Desulfovibrionales</taxon>
        <taxon>Desulfomicrobiaceae</taxon>
        <taxon>Desulfomicrobium</taxon>
    </lineage>
</organism>
<dbReference type="STRING" id="525897.Dbac_0550"/>
<accession>C7LWI2</accession>
<dbReference type="Pfam" id="PF05973">
    <property type="entry name" value="Gp49"/>
    <property type="match status" value="1"/>
</dbReference>
<dbReference type="RefSeq" id="WP_012805757.1">
    <property type="nucleotide sequence ID" value="NC_013173.1"/>
</dbReference>
<proteinExistence type="predicted"/>
<dbReference type="Proteomes" id="UP000002216">
    <property type="component" value="Chromosome"/>
</dbReference>
<dbReference type="KEGG" id="dba:Dbac_0550"/>
<dbReference type="HOGENOM" id="CLU_139003_0_1_7"/>
<name>C7LWI2_DESBD</name>
<reference evidence="1 2" key="1">
    <citation type="journal article" date="2009" name="Stand. Genomic Sci.">
        <title>Complete genome sequence of Desulfomicrobium baculatum type strain (X).</title>
        <authorList>
            <person name="Copeland A."/>
            <person name="Spring S."/>
            <person name="Goker M."/>
            <person name="Schneider S."/>
            <person name="Lapidus A."/>
            <person name="Del Rio T.G."/>
            <person name="Tice H."/>
            <person name="Cheng J.F."/>
            <person name="Chen F."/>
            <person name="Nolan M."/>
            <person name="Bruce D."/>
            <person name="Goodwin L."/>
            <person name="Pitluck S."/>
            <person name="Ivanova N."/>
            <person name="Mavrommatis K."/>
            <person name="Ovchinnikova G."/>
            <person name="Pati A."/>
            <person name="Chen A."/>
            <person name="Palaniappan K."/>
            <person name="Land M."/>
            <person name="Hauser L."/>
            <person name="Chang Y.J."/>
            <person name="Jeffries C.C."/>
            <person name="Meincke L."/>
            <person name="Sims D."/>
            <person name="Brettin T."/>
            <person name="Detter J.C."/>
            <person name="Han C."/>
            <person name="Chain P."/>
            <person name="Bristow J."/>
            <person name="Eisen J.A."/>
            <person name="Markowitz V."/>
            <person name="Hugenholtz P."/>
            <person name="Kyrpides N.C."/>
            <person name="Klenk H.P."/>
            <person name="Lucas S."/>
        </authorList>
    </citation>
    <scope>NUCLEOTIDE SEQUENCE [LARGE SCALE GENOMIC DNA]</scope>
    <source>
        <strain evidence="2">DSM 4028 / VKM B-1378 / X</strain>
    </source>
</reference>
<evidence type="ECO:0000313" key="1">
    <source>
        <dbReference type="EMBL" id="ACU88674.1"/>
    </source>
</evidence>
<keyword evidence="2" id="KW-1185">Reference proteome</keyword>
<protein>
    <recommendedName>
        <fullName evidence="3">Phage-related protein</fullName>
    </recommendedName>
</protein>